<protein>
    <submittedName>
        <fullName evidence="1">Uncharacterized protein</fullName>
    </submittedName>
</protein>
<evidence type="ECO:0000313" key="2">
    <source>
        <dbReference type="Proteomes" id="UP000276133"/>
    </source>
</evidence>
<dbReference type="EMBL" id="REGN01000891">
    <property type="protein sequence ID" value="RNA38314.1"/>
    <property type="molecule type" value="Genomic_DNA"/>
</dbReference>
<comment type="caution">
    <text evidence="1">The sequence shown here is derived from an EMBL/GenBank/DDBJ whole genome shotgun (WGS) entry which is preliminary data.</text>
</comment>
<keyword evidence="2" id="KW-1185">Reference proteome</keyword>
<dbReference type="AlphaFoldDB" id="A0A3M7SR55"/>
<name>A0A3M7SR55_BRAPC</name>
<dbReference type="Proteomes" id="UP000276133">
    <property type="component" value="Unassembled WGS sequence"/>
</dbReference>
<reference evidence="1 2" key="1">
    <citation type="journal article" date="2018" name="Sci. Rep.">
        <title>Genomic signatures of local adaptation to the degree of environmental predictability in rotifers.</title>
        <authorList>
            <person name="Franch-Gras L."/>
            <person name="Hahn C."/>
            <person name="Garcia-Roger E.M."/>
            <person name="Carmona M.J."/>
            <person name="Serra M."/>
            <person name="Gomez A."/>
        </authorList>
    </citation>
    <scope>NUCLEOTIDE SEQUENCE [LARGE SCALE GENOMIC DNA]</scope>
    <source>
        <strain evidence="1">HYR1</strain>
    </source>
</reference>
<gene>
    <name evidence="1" type="ORF">BpHYR1_041581</name>
</gene>
<organism evidence="1 2">
    <name type="scientific">Brachionus plicatilis</name>
    <name type="common">Marine rotifer</name>
    <name type="synonym">Brachionus muelleri</name>
    <dbReference type="NCBI Taxonomy" id="10195"/>
    <lineage>
        <taxon>Eukaryota</taxon>
        <taxon>Metazoa</taxon>
        <taxon>Spiralia</taxon>
        <taxon>Gnathifera</taxon>
        <taxon>Rotifera</taxon>
        <taxon>Eurotatoria</taxon>
        <taxon>Monogononta</taxon>
        <taxon>Pseudotrocha</taxon>
        <taxon>Ploima</taxon>
        <taxon>Brachionidae</taxon>
        <taxon>Brachionus</taxon>
    </lineage>
</organism>
<accession>A0A3M7SR55</accession>
<evidence type="ECO:0000313" key="1">
    <source>
        <dbReference type="EMBL" id="RNA38314.1"/>
    </source>
</evidence>
<sequence length="65" mass="7689">MHLSCSIHTYFRAQIFYLSCVFNFVAKNIKDQVAFVRAHHESLFNRVIGVAYYIYQLFSYSNTNT</sequence>
<proteinExistence type="predicted"/>